<dbReference type="GO" id="GO:0005975">
    <property type="term" value="P:carbohydrate metabolic process"/>
    <property type="evidence" value="ECO:0007669"/>
    <property type="project" value="InterPro"/>
</dbReference>
<keyword evidence="1" id="KW-0732">Signal</keyword>
<feature type="domain" description="Alpha-L-rhamnosidase six-hairpin glycosidase" evidence="2">
    <location>
        <begin position="404"/>
        <end position="575"/>
    </location>
</feature>
<proteinExistence type="predicted"/>
<dbReference type="InterPro" id="IPR008928">
    <property type="entry name" value="6-hairpin_glycosidase_sf"/>
</dbReference>
<dbReference type="EMBL" id="CP042435">
    <property type="protein sequence ID" value="QEC66378.1"/>
    <property type="molecule type" value="Genomic_DNA"/>
</dbReference>
<dbReference type="SUPFAM" id="SSF48208">
    <property type="entry name" value="Six-hairpin glycosidases"/>
    <property type="match status" value="1"/>
</dbReference>
<dbReference type="KEGG" id="pgin:FRZ67_03325"/>
<sequence length="845" mass="95956">MLSKKRLTLFFLFVTYFISLSATCVAQNVAINNDMQEKRIMFGNDKIKMILDYNGKANISSLTLHGQSIIEGDAGIYSSIRTKIATYSTLKLLSQPSVKITNNTIAVSGIKYGDNMLSINETWTFVITSSNIKFNIERTLSKSITAEQVALPVFMFKNMDTWNGAYQDYGGLAWFYLFNKKLDTYGVYSNSSQFWNSKTGNGLTISVNAPGKQVAMDYSRTADDKLAYTVAVAQNKLIPRFDSGTHRRLFIRDQSDVWEPAKISMGKTTQSITLSYFDFKEQFDRGNLVGINGEEVNAVLNTIARIGVIDKQHFGGNSWHTPYGPICLHEQYIAQMGLGINDSNYLKGYKECLDFYRENAITPEGRVWPRWAYSNEDAMPGKFTDKGFYEAQWGYLLDANPDFVTNVAELYDQTGDAAWVKTQQQACEKALDWILKRDSNNNGLVEMMTDSHTQKRGSDWIDIIWASYENAFVNAKLYHALVLWADIEKQSGNISKAKYYYQFAEKLKASFNKPTSQGGFWDDEKKCYIHWRDKDGSIHGNNMVTPVNFMAIAYGICDDSARSKTILNDIETQMQKEQLFFWPLCMYSYEPGEGNDWQFPFPNYENGDIFLSWGSVAVKAYASYKPEIALKYVQNVLAQYAKDGLAFQRYGRAKQDGLGDDILSGNSLSVVGLYQAIYGINPLYNRFYLDPHITKELAGTQVKYNYRNQKLLIGLNMDNYAVSNDHFKIISKTDFGFFSNSNELAYFNKNDNTASLKVKTTPNKKCTLDIQTWEANQMSWIQSSEDTNAGNINYRLNNLQPGNYYNISVDDKIIKKLRSTTGGSLIFNYYMGSNPVKIVVSASKP</sequence>
<dbReference type="InterPro" id="IPR035396">
    <property type="entry name" value="Bac_rhamnosid6H"/>
</dbReference>
<evidence type="ECO:0000256" key="1">
    <source>
        <dbReference type="SAM" id="SignalP"/>
    </source>
</evidence>
<dbReference type="InterPro" id="IPR012341">
    <property type="entry name" value="6hp_glycosidase-like_sf"/>
</dbReference>
<dbReference type="RefSeq" id="WP_147188178.1">
    <property type="nucleotide sequence ID" value="NZ_CP042435.1"/>
</dbReference>
<gene>
    <name evidence="3" type="ORF">FRZ67_03325</name>
</gene>
<dbReference type="Pfam" id="PF17389">
    <property type="entry name" value="Bac_rhamnosid6H"/>
    <property type="match status" value="1"/>
</dbReference>
<feature type="chain" id="PRO_5023101676" description="Alpha-L-rhamnosidase six-hairpin glycosidase domain-containing protein" evidence="1">
    <location>
        <begin position="27"/>
        <end position="845"/>
    </location>
</feature>
<feature type="signal peptide" evidence="1">
    <location>
        <begin position="1"/>
        <end position="26"/>
    </location>
</feature>
<dbReference type="AlphaFoldDB" id="A0A5B8V7N1"/>
<protein>
    <recommendedName>
        <fullName evidence="2">Alpha-L-rhamnosidase six-hairpin glycosidase domain-containing protein</fullName>
    </recommendedName>
</protein>
<dbReference type="OrthoDB" id="1089593at2"/>
<keyword evidence="4" id="KW-1185">Reference proteome</keyword>
<name>A0A5B8V7N1_9BACT</name>
<organism evidence="3 4">
    <name type="scientific">Panacibacter ginsenosidivorans</name>
    <dbReference type="NCBI Taxonomy" id="1813871"/>
    <lineage>
        <taxon>Bacteria</taxon>
        <taxon>Pseudomonadati</taxon>
        <taxon>Bacteroidota</taxon>
        <taxon>Chitinophagia</taxon>
        <taxon>Chitinophagales</taxon>
        <taxon>Chitinophagaceae</taxon>
        <taxon>Panacibacter</taxon>
    </lineage>
</organism>
<dbReference type="Proteomes" id="UP000321533">
    <property type="component" value="Chromosome"/>
</dbReference>
<dbReference type="PANTHER" id="PTHR34987:SF6">
    <property type="entry name" value="ALPHA-L-RHAMNOSIDASE SIX-HAIRPIN GLYCOSIDASE DOMAIN-CONTAINING PROTEIN"/>
    <property type="match status" value="1"/>
</dbReference>
<evidence type="ECO:0000259" key="2">
    <source>
        <dbReference type="Pfam" id="PF17389"/>
    </source>
</evidence>
<accession>A0A5B8V7N1</accession>
<reference evidence="3 4" key="1">
    <citation type="journal article" date="2016" name="Int. J. Syst. Evol. Microbiol.">
        <title>Panacibacter ginsenosidivorans gen. nov., sp. nov., with ginsenoside converting activity isolated from soil of a ginseng field.</title>
        <authorList>
            <person name="Siddiqi M.Z."/>
            <person name="Muhammad Shafi S."/>
            <person name="Choi K.D."/>
            <person name="Im W.T."/>
        </authorList>
    </citation>
    <scope>NUCLEOTIDE SEQUENCE [LARGE SCALE GENOMIC DNA]</scope>
    <source>
        <strain evidence="3 4">Gsoil1550</strain>
    </source>
</reference>
<evidence type="ECO:0000313" key="4">
    <source>
        <dbReference type="Proteomes" id="UP000321533"/>
    </source>
</evidence>
<dbReference type="PANTHER" id="PTHR34987">
    <property type="entry name" value="C, PUTATIVE (AFU_ORTHOLOGUE AFUA_3G02880)-RELATED"/>
    <property type="match status" value="1"/>
</dbReference>
<dbReference type="Gene3D" id="1.50.10.10">
    <property type="match status" value="1"/>
</dbReference>
<evidence type="ECO:0000313" key="3">
    <source>
        <dbReference type="EMBL" id="QEC66378.1"/>
    </source>
</evidence>